<dbReference type="EMBL" id="PHWZ01000056">
    <property type="protein sequence ID" value="TEY77317.1"/>
    <property type="molecule type" value="Genomic_DNA"/>
</dbReference>
<evidence type="ECO:0000256" key="2">
    <source>
        <dbReference type="SAM" id="MobiDB-lite"/>
    </source>
</evidence>
<feature type="compositionally biased region" description="Polar residues" evidence="2">
    <location>
        <begin position="68"/>
        <end position="83"/>
    </location>
</feature>
<sequence length="215" mass="25147">MRVQSNFFIALDRSGLIFEATSLWLEMLEAANLDSLQELQYPCSSFRSYAFLLDLIVERENSGKLEQDVNSDYSNQRGLSDSRNTIHREKELCHSRSRNSESEERKHLTADSIPQMKVMTEADYLRCHDADELRNLEKDISELEGNNEYMEREMRDIENEHGYEGRYKEKDANEDHATSPDSRMFRRDDERSYYSSDVSSMSSMLSVLHESPEES</sequence>
<accession>A0A4Y8DCU2</accession>
<reference evidence="3 4" key="1">
    <citation type="submission" date="2017-11" db="EMBL/GenBank/DDBJ databases">
        <title>Comparative genomics of Botrytis spp.</title>
        <authorList>
            <person name="Valero-Jimenez C.A."/>
            <person name="Tapia P."/>
            <person name="Veloso J."/>
            <person name="Silva-Moreno E."/>
            <person name="Staats M."/>
            <person name="Valdes J.H."/>
            <person name="Van Kan J.A.L."/>
        </authorList>
    </citation>
    <scope>NUCLEOTIDE SEQUENCE [LARGE SCALE GENOMIC DNA]</scope>
    <source>
        <strain evidence="3 4">MUCL2830</strain>
    </source>
</reference>
<protein>
    <submittedName>
        <fullName evidence="3">Uncharacterized protein</fullName>
    </submittedName>
</protein>
<gene>
    <name evidence="3" type="ORF">BOTCAL_0056g00260</name>
</gene>
<proteinExistence type="predicted"/>
<evidence type="ECO:0000313" key="3">
    <source>
        <dbReference type="EMBL" id="TEY77317.1"/>
    </source>
</evidence>
<dbReference type="AlphaFoldDB" id="A0A4Y8DCU2"/>
<feature type="coiled-coil region" evidence="1">
    <location>
        <begin position="133"/>
        <end position="160"/>
    </location>
</feature>
<keyword evidence="1" id="KW-0175">Coiled coil</keyword>
<feature type="region of interest" description="Disordered" evidence="2">
    <location>
        <begin position="163"/>
        <end position="215"/>
    </location>
</feature>
<organism evidence="3 4">
    <name type="scientific">Botryotinia calthae</name>
    <dbReference type="NCBI Taxonomy" id="38488"/>
    <lineage>
        <taxon>Eukaryota</taxon>
        <taxon>Fungi</taxon>
        <taxon>Dikarya</taxon>
        <taxon>Ascomycota</taxon>
        <taxon>Pezizomycotina</taxon>
        <taxon>Leotiomycetes</taxon>
        <taxon>Helotiales</taxon>
        <taxon>Sclerotiniaceae</taxon>
        <taxon>Botryotinia</taxon>
    </lineage>
</organism>
<feature type="compositionally biased region" description="Basic and acidic residues" evidence="2">
    <location>
        <begin position="163"/>
        <end position="192"/>
    </location>
</feature>
<feature type="compositionally biased region" description="Low complexity" evidence="2">
    <location>
        <begin position="193"/>
        <end position="209"/>
    </location>
</feature>
<evidence type="ECO:0000313" key="4">
    <source>
        <dbReference type="Proteomes" id="UP000297299"/>
    </source>
</evidence>
<evidence type="ECO:0000256" key="1">
    <source>
        <dbReference type="SAM" id="Coils"/>
    </source>
</evidence>
<keyword evidence="4" id="KW-1185">Reference proteome</keyword>
<comment type="caution">
    <text evidence="3">The sequence shown here is derived from an EMBL/GenBank/DDBJ whole genome shotgun (WGS) entry which is preliminary data.</text>
</comment>
<name>A0A4Y8DCU2_9HELO</name>
<feature type="region of interest" description="Disordered" evidence="2">
    <location>
        <begin position="66"/>
        <end position="108"/>
    </location>
</feature>
<feature type="compositionally biased region" description="Basic and acidic residues" evidence="2">
    <location>
        <begin position="84"/>
        <end position="108"/>
    </location>
</feature>
<dbReference type="OrthoDB" id="3547656at2759"/>
<dbReference type="Proteomes" id="UP000297299">
    <property type="component" value="Unassembled WGS sequence"/>
</dbReference>